<feature type="region of interest" description="Disordered" evidence="1">
    <location>
        <begin position="90"/>
        <end position="132"/>
    </location>
</feature>
<name>A0A9P9BUN9_9PEZI</name>
<evidence type="ECO:0000256" key="1">
    <source>
        <dbReference type="SAM" id="MobiDB-lite"/>
    </source>
</evidence>
<feature type="chain" id="PRO_5040468875" description="Roadblock/LAMTOR2 domain-containing protein" evidence="2">
    <location>
        <begin position="19"/>
        <end position="132"/>
    </location>
</feature>
<evidence type="ECO:0000313" key="4">
    <source>
        <dbReference type="Proteomes" id="UP000756346"/>
    </source>
</evidence>
<accession>A0A9P9BUN9</accession>
<protein>
    <recommendedName>
        <fullName evidence="5">Roadblock/LAMTOR2 domain-containing protein</fullName>
    </recommendedName>
</protein>
<comment type="caution">
    <text evidence="3">The sequence shown here is derived from an EMBL/GenBank/DDBJ whole genome shotgun (WGS) entry which is preliminary data.</text>
</comment>
<evidence type="ECO:0000313" key="3">
    <source>
        <dbReference type="EMBL" id="KAH7038352.1"/>
    </source>
</evidence>
<dbReference type="EMBL" id="JAGTJQ010000002">
    <property type="protein sequence ID" value="KAH7038352.1"/>
    <property type="molecule type" value="Genomic_DNA"/>
</dbReference>
<feature type="compositionally biased region" description="Basic and acidic residues" evidence="1">
    <location>
        <begin position="90"/>
        <end position="100"/>
    </location>
</feature>
<dbReference type="GeneID" id="70185998"/>
<evidence type="ECO:0008006" key="5">
    <source>
        <dbReference type="Google" id="ProtNLM"/>
    </source>
</evidence>
<keyword evidence="4" id="KW-1185">Reference proteome</keyword>
<organism evidence="3 4">
    <name type="scientific">Microdochium trichocladiopsis</name>
    <dbReference type="NCBI Taxonomy" id="1682393"/>
    <lineage>
        <taxon>Eukaryota</taxon>
        <taxon>Fungi</taxon>
        <taxon>Dikarya</taxon>
        <taxon>Ascomycota</taxon>
        <taxon>Pezizomycotina</taxon>
        <taxon>Sordariomycetes</taxon>
        <taxon>Xylariomycetidae</taxon>
        <taxon>Xylariales</taxon>
        <taxon>Microdochiaceae</taxon>
        <taxon>Microdochium</taxon>
    </lineage>
</organism>
<sequence>MKFSITVAIASLLGASAAAPTFTFPNSTATVDDLFRSLKRAPEGHALLRSDGVVVAFDQQGNVIDRAAASNHAVREYNAKMDRVRALLREKLDSPSRRDGGVGPSVGDLARAAKRESSHPGPYTNGTAVTCN</sequence>
<gene>
    <name evidence="3" type="ORF">B0I36DRAFT_346338</name>
</gene>
<proteinExistence type="predicted"/>
<dbReference type="AlphaFoldDB" id="A0A9P9BUN9"/>
<dbReference type="Proteomes" id="UP000756346">
    <property type="component" value="Unassembled WGS sequence"/>
</dbReference>
<feature type="signal peptide" evidence="2">
    <location>
        <begin position="1"/>
        <end position="18"/>
    </location>
</feature>
<evidence type="ECO:0000256" key="2">
    <source>
        <dbReference type="SAM" id="SignalP"/>
    </source>
</evidence>
<reference evidence="3" key="1">
    <citation type="journal article" date="2021" name="Nat. Commun.">
        <title>Genetic determinants of endophytism in the Arabidopsis root mycobiome.</title>
        <authorList>
            <person name="Mesny F."/>
            <person name="Miyauchi S."/>
            <person name="Thiergart T."/>
            <person name="Pickel B."/>
            <person name="Atanasova L."/>
            <person name="Karlsson M."/>
            <person name="Huettel B."/>
            <person name="Barry K.W."/>
            <person name="Haridas S."/>
            <person name="Chen C."/>
            <person name="Bauer D."/>
            <person name="Andreopoulos W."/>
            <person name="Pangilinan J."/>
            <person name="LaButti K."/>
            <person name="Riley R."/>
            <person name="Lipzen A."/>
            <person name="Clum A."/>
            <person name="Drula E."/>
            <person name="Henrissat B."/>
            <person name="Kohler A."/>
            <person name="Grigoriev I.V."/>
            <person name="Martin F.M."/>
            <person name="Hacquard S."/>
        </authorList>
    </citation>
    <scope>NUCLEOTIDE SEQUENCE</scope>
    <source>
        <strain evidence="3">MPI-CAGE-CH-0230</strain>
    </source>
</reference>
<dbReference type="OrthoDB" id="3660917at2759"/>
<dbReference type="RefSeq" id="XP_046017473.1">
    <property type="nucleotide sequence ID" value="XM_046156452.1"/>
</dbReference>
<keyword evidence="2" id="KW-0732">Signal</keyword>